<dbReference type="AlphaFoldDB" id="A0A6P7S6T3"/>
<dbReference type="Gene3D" id="2.170.150.10">
    <property type="entry name" value="Metal Binding Protein, Guanine Nucleotide Exchange Factor, Chain A"/>
    <property type="match status" value="1"/>
</dbReference>
<organism evidence="1 2">
    <name type="scientific">Octopus sinensis</name>
    <name type="common">East Asian common octopus</name>
    <dbReference type="NCBI Taxonomy" id="2607531"/>
    <lineage>
        <taxon>Eukaryota</taxon>
        <taxon>Metazoa</taxon>
        <taxon>Spiralia</taxon>
        <taxon>Lophotrochozoa</taxon>
        <taxon>Mollusca</taxon>
        <taxon>Cephalopoda</taxon>
        <taxon>Coleoidea</taxon>
        <taxon>Octopodiformes</taxon>
        <taxon>Octopoda</taxon>
        <taxon>Incirrata</taxon>
        <taxon>Octopodidae</taxon>
        <taxon>Octopus</taxon>
    </lineage>
</organism>
<dbReference type="PANTHER" id="PTHR13276:SF0">
    <property type="entry name" value="GUANINE NUCLEOTIDE EXCHANGE FACTOR MSS4"/>
    <property type="match status" value="1"/>
</dbReference>
<gene>
    <name evidence="2" type="primary">LOC115209606</name>
</gene>
<dbReference type="SUPFAM" id="SSF51316">
    <property type="entry name" value="Mss4-like"/>
    <property type="match status" value="1"/>
</dbReference>
<dbReference type="Pfam" id="PF04421">
    <property type="entry name" value="Mss4"/>
    <property type="match status" value="1"/>
</dbReference>
<dbReference type="KEGG" id="osn:115209606"/>
<dbReference type="GO" id="GO:0015031">
    <property type="term" value="P:protein transport"/>
    <property type="evidence" value="ECO:0007669"/>
    <property type="project" value="UniProtKB-KW"/>
</dbReference>
<protein>
    <submittedName>
        <fullName evidence="2">Guanine nucleotide exchange factor MSS4</fullName>
    </submittedName>
</protein>
<dbReference type="GO" id="GO:0008270">
    <property type="term" value="F:zinc ion binding"/>
    <property type="evidence" value="ECO:0007669"/>
    <property type="project" value="TreeGrafter"/>
</dbReference>
<reference evidence="2" key="1">
    <citation type="submission" date="2025-08" db="UniProtKB">
        <authorList>
            <consortium name="RefSeq"/>
        </authorList>
    </citation>
    <scope>IDENTIFICATION</scope>
</reference>
<dbReference type="GO" id="GO:0016020">
    <property type="term" value="C:membrane"/>
    <property type="evidence" value="ECO:0007669"/>
    <property type="project" value="TreeGrafter"/>
</dbReference>
<dbReference type="GO" id="GO:0006892">
    <property type="term" value="P:post-Golgi vesicle-mediated transport"/>
    <property type="evidence" value="ECO:0007669"/>
    <property type="project" value="TreeGrafter"/>
</dbReference>
<accession>A0A6P7S6T3</accession>
<dbReference type="GO" id="GO:0007264">
    <property type="term" value="P:small GTPase-mediated signal transduction"/>
    <property type="evidence" value="ECO:0007669"/>
    <property type="project" value="InterPro"/>
</dbReference>
<proteinExistence type="predicted"/>
<dbReference type="GO" id="GO:0005085">
    <property type="term" value="F:guanyl-nucleotide exchange factor activity"/>
    <property type="evidence" value="ECO:0007669"/>
    <property type="project" value="UniProtKB-KW"/>
</dbReference>
<dbReference type="InterPro" id="IPR011057">
    <property type="entry name" value="Mss4-like_sf"/>
</dbReference>
<dbReference type="RefSeq" id="XP_029633905.1">
    <property type="nucleotide sequence ID" value="XM_029778045.2"/>
</dbReference>
<dbReference type="InterPro" id="IPR007515">
    <property type="entry name" value="Mss4"/>
</dbReference>
<dbReference type="Proteomes" id="UP000515154">
    <property type="component" value="Linkage group LG3"/>
</dbReference>
<keyword evidence="1" id="KW-1185">Reference proteome</keyword>
<name>A0A6P7S6T3_9MOLL</name>
<evidence type="ECO:0000313" key="2">
    <source>
        <dbReference type="RefSeq" id="XP_029633905.1"/>
    </source>
</evidence>
<dbReference type="InterPro" id="IPR011323">
    <property type="entry name" value="Mss4/transl-control_tumour"/>
</dbReference>
<dbReference type="PANTHER" id="PTHR13276">
    <property type="entry name" value="GUANINE NUCLEOTIDE EXCHANGE FACTOR MSS4"/>
    <property type="match status" value="1"/>
</dbReference>
<sequence>MAEDNCDNNNDNDIMRIKSLYSNRLGDNGKNKTKVYCTRCPSLILNPGSGNYVREKFLLPLEKISKEEKDGNGSSDVTEVYDKEDKLIDCWRIDNMFNFENIGFSNTVGYFKYLICADCESGPVGWNDLSKGQTCYLSWDHIRHSKPDD</sequence>
<dbReference type="FunFam" id="2.170.150.10:FF:000005">
    <property type="entry name" value="Guanine nucleotide exchange factor MSS4"/>
    <property type="match status" value="1"/>
</dbReference>
<dbReference type="GO" id="GO:0005829">
    <property type="term" value="C:cytosol"/>
    <property type="evidence" value="ECO:0007669"/>
    <property type="project" value="TreeGrafter"/>
</dbReference>
<evidence type="ECO:0000313" key="1">
    <source>
        <dbReference type="Proteomes" id="UP000515154"/>
    </source>
</evidence>
<dbReference type="PROSITE" id="PS51796">
    <property type="entry name" value="MSS4"/>
    <property type="match status" value="1"/>
</dbReference>